<dbReference type="Proteomes" id="UP000002215">
    <property type="component" value="Chromosome"/>
</dbReference>
<dbReference type="AlphaFoldDB" id="A0A979GXC6"/>
<evidence type="ECO:0000313" key="1">
    <source>
        <dbReference type="EMBL" id="ACU64563.1"/>
    </source>
</evidence>
<gene>
    <name evidence="1" type="ordered locus">Cpin_7162</name>
</gene>
<sequence>MEARPGIDYVKGRLDKQQGWGYQCKQQAPCHYALTETAAPNNIMDECLGTI</sequence>
<dbReference type="EMBL" id="CP001699">
    <property type="protein sequence ID" value="ACU64563.1"/>
    <property type="molecule type" value="Genomic_DNA"/>
</dbReference>
<accession>A0A979GXC6</accession>
<evidence type="ECO:0000313" key="2">
    <source>
        <dbReference type="Proteomes" id="UP000002215"/>
    </source>
</evidence>
<reference evidence="2" key="1">
    <citation type="submission" date="2009-08" db="EMBL/GenBank/DDBJ databases">
        <title>The complete genome of Chitinophaga pinensis DSM 2588.</title>
        <authorList>
            <consortium name="US DOE Joint Genome Institute (JGI-PGF)"/>
            <person name="Lucas S."/>
            <person name="Copeland A."/>
            <person name="Lapidus A."/>
            <person name="Glavina del Rio T."/>
            <person name="Dalin E."/>
            <person name="Tice H."/>
            <person name="Bruce D."/>
            <person name="Goodwin L."/>
            <person name="Pitluck S."/>
            <person name="Kyrpides N."/>
            <person name="Mavromatis K."/>
            <person name="Ivanova N."/>
            <person name="Mikhailova N."/>
            <person name="Sims D."/>
            <person name="Meinche L."/>
            <person name="Brettin T."/>
            <person name="Detter J.C."/>
            <person name="Han C."/>
            <person name="Larimer F."/>
            <person name="Land M."/>
            <person name="Hauser L."/>
            <person name="Markowitz V."/>
            <person name="Cheng J.-F."/>
            <person name="Hugenholtz P."/>
            <person name="Woyke T."/>
            <person name="Wu D."/>
            <person name="Spring S."/>
            <person name="Klenk H.-P."/>
            <person name="Eisen J.A."/>
        </authorList>
    </citation>
    <scope>NUCLEOTIDE SEQUENCE [LARGE SCALE GENOMIC DNA]</scope>
    <source>
        <strain evidence="2">ATCC 43595 / DSM 2588 / LMG 13176 / NBRC 15968 / NCIMB 11800 / UQM 2034</strain>
    </source>
</reference>
<proteinExistence type="predicted"/>
<protein>
    <submittedName>
        <fullName evidence="1">Uncharacterized protein</fullName>
    </submittedName>
</protein>
<dbReference type="KEGG" id="cpi:Cpin_7162"/>
<reference evidence="1 2" key="2">
    <citation type="journal article" date="2010" name="Stand. Genomic Sci.">
        <title>Complete genome sequence of Chitinophaga pinensis type strain (UQM 2034).</title>
        <authorList>
            <person name="Glavina Del Rio T."/>
            <person name="Abt B."/>
            <person name="Spring S."/>
            <person name="Lapidus A."/>
            <person name="Nolan M."/>
            <person name="Tice H."/>
            <person name="Copeland A."/>
            <person name="Cheng J.F."/>
            <person name="Chen F."/>
            <person name="Bruce D."/>
            <person name="Goodwin L."/>
            <person name="Pitluck S."/>
            <person name="Ivanova N."/>
            <person name="Mavromatis K."/>
            <person name="Mikhailova N."/>
            <person name="Pati A."/>
            <person name="Chen A."/>
            <person name="Palaniappan K."/>
            <person name="Land M."/>
            <person name="Hauser L."/>
            <person name="Chang Y.J."/>
            <person name="Jeffries C.D."/>
            <person name="Chain P."/>
            <person name="Saunders E."/>
            <person name="Detter J.C."/>
            <person name="Brettin T."/>
            <person name="Rohde M."/>
            <person name="Goker M."/>
            <person name="Bristow J."/>
            <person name="Eisen J.A."/>
            <person name="Markowitz V."/>
            <person name="Hugenholtz P."/>
            <person name="Kyrpides N.C."/>
            <person name="Klenk H.P."/>
            <person name="Lucas S."/>
        </authorList>
    </citation>
    <scope>NUCLEOTIDE SEQUENCE [LARGE SCALE GENOMIC DNA]</scope>
    <source>
        <strain evidence="2">ATCC 43595 / DSM 2588 / LMG 13176 / NBRC 15968 / NCIMB 11800 / UQM 2034</strain>
    </source>
</reference>
<name>A0A979GXC6_CHIPD</name>
<organism evidence="1 2">
    <name type="scientific">Chitinophaga pinensis (strain ATCC 43595 / DSM 2588 / LMG 13176 / NBRC 15968 / NCIMB 11800 / UQM 2034)</name>
    <dbReference type="NCBI Taxonomy" id="485918"/>
    <lineage>
        <taxon>Bacteria</taxon>
        <taxon>Pseudomonadati</taxon>
        <taxon>Bacteroidota</taxon>
        <taxon>Chitinophagia</taxon>
        <taxon>Chitinophagales</taxon>
        <taxon>Chitinophagaceae</taxon>
        <taxon>Chitinophaga</taxon>
    </lineage>
</organism>